<evidence type="ECO:0000256" key="1">
    <source>
        <dbReference type="SAM" id="MobiDB-lite"/>
    </source>
</evidence>
<keyword evidence="4" id="KW-1185">Reference proteome</keyword>
<proteinExistence type="predicted"/>
<keyword evidence="2" id="KW-0812">Transmembrane</keyword>
<gene>
    <name evidence="3" type="ORF">SAMN05445060_2423</name>
</gene>
<feature type="compositionally biased region" description="Polar residues" evidence="1">
    <location>
        <begin position="138"/>
        <end position="150"/>
    </location>
</feature>
<keyword evidence="2" id="KW-0472">Membrane</keyword>
<dbReference type="EMBL" id="FTNT01000006">
    <property type="protein sequence ID" value="SIS05438.1"/>
    <property type="molecule type" value="Genomic_DNA"/>
</dbReference>
<dbReference type="SUPFAM" id="SSF50998">
    <property type="entry name" value="Quinoprotein alcohol dehydrogenase-like"/>
    <property type="match status" value="1"/>
</dbReference>
<feature type="transmembrane region" description="Helical" evidence="2">
    <location>
        <begin position="12"/>
        <end position="30"/>
    </location>
</feature>
<keyword evidence="2" id="KW-1133">Transmembrane helix</keyword>
<dbReference type="AlphaFoldDB" id="A0A1N7FYL4"/>
<dbReference type="Gene3D" id="2.130.10.10">
    <property type="entry name" value="YVTN repeat-like/Quinoprotein amine dehydrogenase"/>
    <property type="match status" value="1"/>
</dbReference>
<dbReference type="OrthoDB" id="5182370at2"/>
<feature type="region of interest" description="Disordered" evidence="1">
    <location>
        <begin position="133"/>
        <end position="159"/>
    </location>
</feature>
<evidence type="ECO:0000313" key="3">
    <source>
        <dbReference type="EMBL" id="SIS05438.1"/>
    </source>
</evidence>
<evidence type="ECO:0000313" key="4">
    <source>
        <dbReference type="Proteomes" id="UP000186218"/>
    </source>
</evidence>
<dbReference type="InterPro" id="IPR015943">
    <property type="entry name" value="WD40/YVTN_repeat-like_dom_sf"/>
</dbReference>
<sequence length="416" mass="42990">MLAPERRTRVDLLVAAVITLVVAVAALLIWRSSDVEHTSVTPAAATIPTVGPASGPATAMRVAWSAPSGATTTPLVTDEVVVTAHGGSLVGHDPTSGRQLWNYTRDLPLCGATVLTSAPDDLVVGAYRNSRGCGEVSTVKSSTGTRGPNRSSDDDDAVQLSSDSDFVVAQGRTRLESWGSSMVRGVEYGRVDAPVKPATQPRSGCTLYDSGVGDNRIAIIERCAGDAGYRLTVISTTQDKDEKVDEKGSQIITAAGVEPPRIAAVGDSEVAVYQGAPPAAGGPQTPVIKLYSSEVVQTASNVVLGRATAPQGSHPVRSGGIITFWTGKSTVVLDGVTLRPVFQVPETLGPGVAVGEDLLVPGRSGIGVYRIAGGSQVRTIPVTRDGYRGGEVGLGAIGSTVLEQYDGTVRALVPTR</sequence>
<organism evidence="3 4">
    <name type="scientific">Williamsia sterculiae</name>
    <dbReference type="NCBI Taxonomy" id="1344003"/>
    <lineage>
        <taxon>Bacteria</taxon>
        <taxon>Bacillati</taxon>
        <taxon>Actinomycetota</taxon>
        <taxon>Actinomycetes</taxon>
        <taxon>Mycobacteriales</taxon>
        <taxon>Nocardiaceae</taxon>
        <taxon>Williamsia</taxon>
    </lineage>
</organism>
<dbReference type="STRING" id="1344003.SAMN05445060_2423"/>
<evidence type="ECO:0000256" key="2">
    <source>
        <dbReference type="SAM" id="Phobius"/>
    </source>
</evidence>
<reference evidence="3 4" key="1">
    <citation type="submission" date="2017-01" db="EMBL/GenBank/DDBJ databases">
        <authorList>
            <person name="Mah S.A."/>
            <person name="Swanson W.J."/>
            <person name="Moy G.W."/>
            <person name="Vacquier V.D."/>
        </authorList>
    </citation>
    <scope>NUCLEOTIDE SEQUENCE [LARGE SCALE GENOMIC DNA]</scope>
    <source>
        <strain evidence="3 4">CPCC 203464</strain>
    </source>
</reference>
<evidence type="ECO:0008006" key="5">
    <source>
        <dbReference type="Google" id="ProtNLM"/>
    </source>
</evidence>
<protein>
    <recommendedName>
        <fullName evidence="5">PQQ-like domain-containing protein</fullName>
    </recommendedName>
</protein>
<name>A0A1N7FYL4_9NOCA</name>
<dbReference type="Proteomes" id="UP000186218">
    <property type="component" value="Unassembled WGS sequence"/>
</dbReference>
<accession>A0A1N7FYL4</accession>
<dbReference type="RefSeq" id="WP_076479765.1">
    <property type="nucleotide sequence ID" value="NZ_FTNT01000006.1"/>
</dbReference>
<dbReference type="InterPro" id="IPR011047">
    <property type="entry name" value="Quinoprotein_ADH-like_sf"/>
</dbReference>